<protein>
    <submittedName>
        <fullName evidence="5">High-affinity branched-chain amino acid ABC transporter substrate-binding protein</fullName>
    </submittedName>
</protein>
<keyword evidence="3" id="KW-0813">Transport</keyword>
<keyword evidence="3" id="KW-0029">Amino-acid transport</keyword>
<reference evidence="5 6" key="1">
    <citation type="submission" date="2017-04" db="EMBL/GenBank/DDBJ databases">
        <title>Complete genome sequences of Rhizobium genomic linages associated to common bean (phaseolus vulgaris).</title>
        <authorList>
            <person name="Santamaria R.I."/>
            <person name="Bustos P."/>
            <person name="Perez-Carrascal O."/>
            <person name="Martinez-Flores I."/>
            <person name="Juarez S."/>
            <person name="Lozano L."/>
            <person name="Miranda F."/>
            <person name="Vinuesa P."/>
            <person name="Martinez-Romero E."/>
            <person name="Cevallos M.A."/>
            <person name="Romero D."/>
            <person name="Davila G."/>
            <person name="Gonzalez V."/>
        </authorList>
    </citation>
    <scope>NUCLEOTIDE SEQUENCE [LARGE SCALE GENOMIC DNA]</scope>
    <source>
        <strain evidence="5 6">NXC12</strain>
        <plasmid evidence="6">pretnxc12e</plasmid>
    </source>
</reference>
<evidence type="ECO:0000313" key="5">
    <source>
        <dbReference type="EMBL" id="ARQ13809.1"/>
    </source>
</evidence>
<dbReference type="PANTHER" id="PTHR30483:SF6">
    <property type="entry name" value="PERIPLASMIC BINDING PROTEIN OF ABC TRANSPORTER FOR NATURAL AMINO ACIDS"/>
    <property type="match status" value="1"/>
</dbReference>
<keyword evidence="2" id="KW-0732">Signal</keyword>
<accession>A0AAN1BMA6</accession>
<dbReference type="InterPro" id="IPR051010">
    <property type="entry name" value="BCAA_transport"/>
</dbReference>
<dbReference type="Gene3D" id="3.40.50.2300">
    <property type="match status" value="2"/>
</dbReference>
<evidence type="ECO:0000256" key="1">
    <source>
        <dbReference type="ARBA" id="ARBA00010062"/>
    </source>
</evidence>
<dbReference type="SUPFAM" id="SSF53822">
    <property type="entry name" value="Periplasmic binding protein-like I"/>
    <property type="match status" value="1"/>
</dbReference>
<dbReference type="Pfam" id="PF13458">
    <property type="entry name" value="Peripla_BP_6"/>
    <property type="match status" value="1"/>
</dbReference>
<feature type="domain" description="Leucine-binding protein" evidence="4">
    <location>
        <begin position="17"/>
        <end position="352"/>
    </location>
</feature>
<dbReference type="InterPro" id="IPR028081">
    <property type="entry name" value="Leu-bd"/>
</dbReference>
<proteinExistence type="inferred from homology"/>
<sequence length="386" mass="41016">MGTLLSGSLQAAHADEVVVGFATAQSGFMAGYDGDAANMAKLWIDDRNAAGGLLGQQIIVTSADTKSDRIEGARAGQTVVDAGADIVIVTCDYDFGAPAAGVAQRANKVSVFLCAEDPKAGVQGAGAFAFTSSTAAPVQGAGIAEWAAKKLGMKRPYILLDTASEYNKSLCSGFRWALSQLDGVEIVGEDTFVNDDASIQSQITRINGLAEQPDAIVLCSYIPGGASALRQIRAAGIATPILAGSSMDGTYWTDSVPGLSDLFLPVQASVRGDDPRPEVNTMIARYEEKYKAKPFTVYALPIYAFLDLWAKAVEKAGTTDAEAVVPILESYKDEPSFLGPRSFSSDLHIQQNADLLILRYIDRTPKVVDTYRLSQPVPVDVLFKKN</sequence>
<dbReference type="GO" id="GO:0006865">
    <property type="term" value="P:amino acid transport"/>
    <property type="evidence" value="ECO:0007669"/>
    <property type="project" value="UniProtKB-KW"/>
</dbReference>
<gene>
    <name evidence="5" type="ORF">NXC12_PE00211</name>
</gene>
<keyword evidence="5" id="KW-0614">Plasmid</keyword>
<comment type="similarity">
    <text evidence="1">Belongs to the leucine-binding protein family.</text>
</comment>
<evidence type="ECO:0000256" key="3">
    <source>
        <dbReference type="ARBA" id="ARBA00022970"/>
    </source>
</evidence>
<dbReference type="Proteomes" id="UP000194159">
    <property type="component" value="Plasmid pRetNXC12e"/>
</dbReference>
<dbReference type="PANTHER" id="PTHR30483">
    <property type="entry name" value="LEUCINE-SPECIFIC-BINDING PROTEIN"/>
    <property type="match status" value="1"/>
</dbReference>
<dbReference type="AlphaFoldDB" id="A0AAN1BMA6"/>
<dbReference type="InterPro" id="IPR028082">
    <property type="entry name" value="Peripla_BP_I"/>
</dbReference>
<evidence type="ECO:0000256" key="2">
    <source>
        <dbReference type="ARBA" id="ARBA00022729"/>
    </source>
</evidence>
<evidence type="ECO:0000313" key="6">
    <source>
        <dbReference type="Proteomes" id="UP000194159"/>
    </source>
</evidence>
<organism evidence="5 6">
    <name type="scientific">Rhizobium etli</name>
    <dbReference type="NCBI Taxonomy" id="29449"/>
    <lineage>
        <taxon>Bacteria</taxon>
        <taxon>Pseudomonadati</taxon>
        <taxon>Pseudomonadota</taxon>
        <taxon>Alphaproteobacteria</taxon>
        <taxon>Hyphomicrobiales</taxon>
        <taxon>Rhizobiaceae</taxon>
        <taxon>Rhizobium/Agrobacterium group</taxon>
        <taxon>Rhizobium</taxon>
    </lineage>
</organism>
<dbReference type="EMBL" id="CP020911">
    <property type="protein sequence ID" value="ARQ13809.1"/>
    <property type="molecule type" value="Genomic_DNA"/>
</dbReference>
<name>A0AAN1BMA6_RHIET</name>
<geneLocation type="plasmid" evidence="6">
    <name>pretnxc12e</name>
</geneLocation>
<evidence type="ECO:0000259" key="4">
    <source>
        <dbReference type="Pfam" id="PF13458"/>
    </source>
</evidence>